<accession>A0ABR2KQW5</accession>
<evidence type="ECO:0000313" key="2">
    <source>
        <dbReference type="EMBL" id="KAK8893223.1"/>
    </source>
</evidence>
<protein>
    <submittedName>
        <fullName evidence="2">Uncharacterized protein</fullName>
    </submittedName>
</protein>
<sequence>MKKKGGTTKKRTTITTTKTTTKKSSTNQPNNNKASSNSTTQYQDMWEDPVFVSRQKEITQLSHDFSKAIDLLVVDKPLTVDPALLDNSEYDSSDYFDEEEEEGIIKTQKVGYKIQEQALLLMYEIDQMKKDTYRLISWFRPKAVKHNQKLMKMKNGLESLIDYLDSLRMRAEGLISV</sequence>
<feature type="region of interest" description="Disordered" evidence="1">
    <location>
        <begin position="1"/>
        <end position="42"/>
    </location>
</feature>
<reference evidence="2 3" key="1">
    <citation type="submission" date="2024-04" db="EMBL/GenBank/DDBJ databases">
        <title>Tritrichomonas musculus Genome.</title>
        <authorList>
            <person name="Alves-Ferreira E."/>
            <person name="Grigg M."/>
            <person name="Lorenzi H."/>
            <person name="Galac M."/>
        </authorList>
    </citation>
    <scope>NUCLEOTIDE SEQUENCE [LARGE SCALE GENOMIC DNA]</scope>
    <source>
        <strain evidence="2 3">EAF2021</strain>
    </source>
</reference>
<evidence type="ECO:0000313" key="3">
    <source>
        <dbReference type="Proteomes" id="UP001470230"/>
    </source>
</evidence>
<feature type="compositionally biased region" description="Basic residues" evidence="1">
    <location>
        <begin position="1"/>
        <end position="12"/>
    </location>
</feature>
<name>A0ABR2KQW5_9EUKA</name>
<gene>
    <name evidence="2" type="ORF">M9Y10_021640</name>
</gene>
<proteinExistence type="predicted"/>
<organism evidence="2 3">
    <name type="scientific">Tritrichomonas musculus</name>
    <dbReference type="NCBI Taxonomy" id="1915356"/>
    <lineage>
        <taxon>Eukaryota</taxon>
        <taxon>Metamonada</taxon>
        <taxon>Parabasalia</taxon>
        <taxon>Tritrichomonadida</taxon>
        <taxon>Tritrichomonadidae</taxon>
        <taxon>Tritrichomonas</taxon>
    </lineage>
</organism>
<keyword evidence="3" id="KW-1185">Reference proteome</keyword>
<evidence type="ECO:0000256" key="1">
    <source>
        <dbReference type="SAM" id="MobiDB-lite"/>
    </source>
</evidence>
<dbReference type="Proteomes" id="UP001470230">
    <property type="component" value="Unassembled WGS sequence"/>
</dbReference>
<feature type="compositionally biased region" description="Polar residues" evidence="1">
    <location>
        <begin position="27"/>
        <end position="42"/>
    </location>
</feature>
<comment type="caution">
    <text evidence="2">The sequence shown here is derived from an EMBL/GenBank/DDBJ whole genome shotgun (WGS) entry which is preliminary data.</text>
</comment>
<feature type="compositionally biased region" description="Low complexity" evidence="1">
    <location>
        <begin position="13"/>
        <end position="26"/>
    </location>
</feature>
<dbReference type="EMBL" id="JAPFFF010000003">
    <property type="protein sequence ID" value="KAK8893223.1"/>
    <property type="molecule type" value="Genomic_DNA"/>
</dbReference>